<dbReference type="CDD" id="cd02316">
    <property type="entry name" value="VcASADH2_like_N"/>
    <property type="match status" value="1"/>
</dbReference>
<dbReference type="GO" id="GO:0046983">
    <property type="term" value="F:protein dimerization activity"/>
    <property type="evidence" value="ECO:0007669"/>
    <property type="project" value="InterPro"/>
</dbReference>
<sequence>MNLAIVGVTGMVGRVILNLLEERNIYINKFYPVASNKSIGKKIFFRKKKYKILSIEEVISLKPDIAIFSAGAEISKKWAIKFTNRGTLLIDNSSAWRMDKYKKLIVPEINGNIIKKKDKIIANPNCSTIQLVMVLHPLHKKYKIKRIVISTYQSVTGSGKKGLDQLINEENFLNFKINRNAIPHCDIFDFYGYSKEELKLINETKKIFNDKNIRITATAVRIPVVGGHSESVNLTFKNDFDINDLRNILSNTNGLILMDNIKNNIYPMPILCEGNDNVFVGRIRRDMSKTKSINMWIVSDNLRKGSATNAVQILEYLINNNFVFKYEKKNCYSRYKRLFS</sequence>
<evidence type="ECO:0000256" key="1">
    <source>
        <dbReference type="ARBA" id="ARBA00010584"/>
    </source>
</evidence>
<feature type="domain" description="Semialdehyde dehydrogenase NAD-binding" evidence="3">
    <location>
        <begin position="2"/>
        <end position="117"/>
    </location>
</feature>
<comment type="similarity">
    <text evidence="1">Belongs to the aspartate-semialdehyde dehydrogenase family.</text>
</comment>
<accession>A8Z650</accession>
<dbReference type="KEGG" id="smg:SMGWSS_202"/>
<dbReference type="Gene3D" id="3.30.360.10">
    <property type="entry name" value="Dihydrodipicolinate Reductase, domain 2"/>
    <property type="match status" value="1"/>
</dbReference>
<reference evidence="4 5" key="1">
    <citation type="journal article" date="2007" name="Proc. Natl. Acad. Sci. U.S.A.">
        <title>Parallel genomic evolution and metabolic interdependence in an ancient symbiosis.</title>
        <authorList>
            <person name="McCutcheon J.P."/>
            <person name="Moran N.A."/>
        </authorList>
    </citation>
    <scope>NUCLEOTIDE SEQUENCE [LARGE SCALE GENOMIC DNA]</scope>
    <source>
        <strain evidence="4 5">GWSS</strain>
    </source>
</reference>
<dbReference type="GO" id="GO:0016620">
    <property type="term" value="F:oxidoreductase activity, acting on the aldehyde or oxo group of donors, NAD or NADP as acceptor"/>
    <property type="evidence" value="ECO:0007669"/>
    <property type="project" value="InterPro"/>
</dbReference>
<dbReference type="InterPro" id="IPR000534">
    <property type="entry name" value="Semialdehyde_DH_NAD-bd"/>
</dbReference>
<dbReference type="Pfam" id="PF01118">
    <property type="entry name" value="Semialdhyde_dh"/>
    <property type="match status" value="1"/>
</dbReference>
<dbReference type="NCBIfam" id="NF011456">
    <property type="entry name" value="PRK14874.1"/>
    <property type="match status" value="1"/>
</dbReference>
<dbReference type="GO" id="GO:0051287">
    <property type="term" value="F:NAD binding"/>
    <property type="evidence" value="ECO:0007669"/>
    <property type="project" value="InterPro"/>
</dbReference>
<dbReference type="EMBL" id="CP000770">
    <property type="protein sequence ID" value="ABS30601.1"/>
    <property type="molecule type" value="Genomic_DNA"/>
</dbReference>
<organism evidence="4 5">
    <name type="scientific">Karelsulcia muelleri (strain GWSS)</name>
    <name type="common">Sulcia muelleri</name>
    <dbReference type="NCBI Taxonomy" id="444179"/>
    <lineage>
        <taxon>Bacteria</taxon>
        <taxon>Pseudomonadati</taxon>
        <taxon>Bacteroidota</taxon>
        <taxon>Flavobacteriia</taxon>
        <taxon>Flavobacteriales</taxon>
        <taxon>Candidatus Karelsulcia</taxon>
    </lineage>
</organism>
<dbReference type="Pfam" id="PF02774">
    <property type="entry name" value="Semialdhyde_dhC"/>
    <property type="match status" value="1"/>
</dbReference>
<dbReference type="AlphaFoldDB" id="A8Z650"/>
<dbReference type="HOGENOM" id="CLU_049966_0_1_10"/>
<dbReference type="PANTHER" id="PTHR46278:SF2">
    <property type="entry name" value="ASPARTATE-SEMIALDEHYDE DEHYDROGENASE"/>
    <property type="match status" value="1"/>
</dbReference>
<dbReference type="GO" id="GO:0008652">
    <property type="term" value="P:amino acid biosynthetic process"/>
    <property type="evidence" value="ECO:0007669"/>
    <property type="project" value="InterPro"/>
</dbReference>
<dbReference type="SUPFAM" id="SSF51735">
    <property type="entry name" value="NAD(P)-binding Rossmann-fold domains"/>
    <property type="match status" value="1"/>
</dbReference>
<dbReference type="InterPro" id="IPR012280">
    <property type="entry name" value="Semialdhyde_DH_dimer_dom"/>
</dbReference>
<gene>
    <name evidence="4" type="primary">asd</name>
    <name evidence="4" type="ordered locus">SMGWSS_202</name>
</gene>
<dbReference type="CDD" id="cd18131">
    <property type="entry name" value="ASADH_C_bac_euk_like"/>
    <property type="match status" value="1"/>
</dbReference>
<feature type="active site" description="Acyl-thioester intermediate" evidence="2">
    <location>
        <position position="126"/>
    </location>
</feature>
<evidence type="ECO:0000259" key="3">
    <source>
        <dbReference type="SMART" id="SM00859"/>
    </source>
</evidence>
<feature type="active site" description="Proton acceptor" evidence="2">
    <location>
        <position position="228"/>
    </location>
</feature>
<evidence type="ECO:0000313" key="5">
    <source>
        <dbReference type="Proteomes" id="UP000000781"/>
    </source>
</evidence>
<name>A8Z650_KARMG</name>
<dbReference type="InterPro" id="IPR036291">
    <property type="entry name" value="NAD(P)-bd_dom_sf"/>
</dbReference>
<dbReference type="Proteomes" id="UP000000781">
    <property type="component" value="Chromosome"/>
</dbReference>
<protein>
    <submittedName>
        <fullName evidence="4">Aspartate semialdehyde dehydrogenase</fullName>
    </submittedName>
</protein>
<evidence type="ECO:0000313" key="4">
    <source>
        <dbReference type="EMBL" id="ABS30601.1"/>
    </source>
</evidence>
<dbReference type="STRING" id="444179.SMGWSS_202"/>
<proteinExistence type="inferred from homology"/>
<dbReference type="SUPFAM" id="SSF55347">
    <property type="entry name" value="Glyceraldehyde-3-phosphate dehydrogenase-like, C-terminal domain"/>
    <property type="match status" value="1"/>
</dbReference>
<dbReference type="PANTHER" id="PTHR46278">
    <property type="entry name" value="DEHYDROGENASE, PUTATIVE-RELATED"/>
    <property type="match status" value="1"/>
</dbReference>
<dbReference type="SMART" id="SM00859">
    <property type="entry name" value="Semialdhyde_dh"/>
    <property type="match status" value="1"/>
</dbReference>
<evidence type="ECO:0000256" key="2">
    <source>
        <dbReference type="PIRSR" id="PIRSR000148-1"/>
    </source>
</evidence>
<dbReference type="Gene3D" id="3.40.50.720">
    <property type="entry name" value="NAD(P)-binding Rossmann-like Domain"/>
    <property type="match status" value="1"/>
</dbReference>
<dbReference type="PIRSF" id="PIRSF000148">
    <property type="entry name" value="ASA_dh"/>
    <property type="match status" value="1"/>
</dbReference>